<organism evidence="1">
    <name type="scientific">Sulfurisphaera javensis</name>
    <dbReference type="NCBI Taxonomy" id="2049879"/>
    <lineage>
        <taxon>Archaea</taxon>
        <taxon>Thermoproteota</taxon>
        <taxon>Thermoprotei</taxon>
        <taxon>Sulfolobales</taxon>
        <taxon>Sulfolobaceae</taxon>
        <taxon>Sulfurisphaera</taxon>
    </lineage>
</organism>
<gene>
    <name evidence="1" type="ORF">SJAV_16520</name>
</gene>
<dbReference type="KEGG" id="sjv:SJAV_16520"/>
<accession>A0AAT9GS48</accession>
<evidence type="ECO:0000313" key="1">
    <source>
        <dbReference type="EMBL" id="BFH73708.1"/>
    </source>
</evidence>
<proteinExistence type="predicted"/>
<dbReference type="GeneID" id="92354608"/>
<reference evidence="1" key="1">
    <citation type="submission" date="2024-03" db="EMBL/GenBank/DDBJ databases">
        <title>Complete genome sequence of Sulfurisphaera javensis strain KD-1.</title>
        <authorList>
            <person name="Sakai H."/>
            <person name="Nur N."/>
            <person name="Suwanto A."/>
            <person name="Kurosawa N."/>
        </authorList>
    </citation>
    <scope>NUCLEOTIDE SEQUENCE</scope>
    <source>
        <strain evidence="1">KD-1</strain>
    </source>
</reference>
<dbReference type="AlphaFoldDB" id="A0AAT9GS48"/>
<dbReference type="EMBL" id="AP031322">
    <property type="protein sequence ID" value="BFH73708.1"/>
    <property type="molecule type" value="Genomic_DNA"/>
</dbReference>
<dbReference type="RefSeq" id="WP_369609282.1">
    <property type="nucleotide sequence ID" value="NZ_AP031322.1"/>
</dbReference>
<sequence length="197" mass="23183">MVKLKTRNVEELLVPPLPEYSYICNGEIRQTECKGSLIFRDPDYILITPQDVLQSFSFQSIINKKLRGRKLERWKNYIVKYNLEIENKDMRVLLENSALLTVYVDGISVCEINGEVVMKEYRVVGSTKNFDEELKSLKNLNPSLILINQRDPWYMLTAYRVLYITPELRKELSQLVGLSRIECDKIEYNETTICYIR</sequence>
<protein>
    <submittedName>
        <fullName evidence="1">Uncharacterized protein</fullName>
    </submittedName>
</protein>
<name>A0AAT9GS48_9CREN</name>